<evidence type="ECO:0000313" key="2">
    <source>
        <dbReference type="EMBL" id="KIE06594.1"/>
    </source>
</evidence>
<dbReference type="AlphaFoldDB" id="A0A0C1QM57"/>
<evidence type="ECO:0000313" key="1">
    <source>
        <dbReference type="EMBL" id="KAF3890083.1"/>
    </source>
</evidence>
<comment type="caution">
    <text evidence="2">The sequence shown here is derived from an EMBL/GenBank/DDBJ whole genome shotgun (WGS) entry which is preliminary data.</text>
</comment>
<reference evidence="2" key="1">
    <citation type="journal article" date="2015" name="Genome Announc.">
        <title>Draft Genome Sequence of Tolypothrix boutellei Strain VB521301.</title>
        <authorList>
            <person name="Chandrababunaidu M.M."/>
            <person name="Singh D."/>
            <person name="Sen D."/>
            <person name="Bhan S."/>
            <person name="Das S."/>
            <person name="Gupta A."/>
            <person name="Adhikary S.P."/>
            <person name="Tripathy S."/>
        </authorList>
    </citation>
    <scope>NUCLEOTIDE SEQUENCE</scope>
    <source>
        <strain evidence="2">VB521301</strain>
    </source>
</reference>
<evidence type="ECO:0008006" key="4">
    <source>
        <dbReference type="Google" id="ProtNLM"/>
    </source>
</evidence>
<dbReference type="RefSeq" id="WP_038082594.1">
    <property type="nucleotide sequence ID" value="NZ_JHEG04000001.1"/>
</dbReference>
<organism evidence="2">
    <name type="scientific">Tolypothrix bouteillei VB521301</name>
    <dbReference type="NCBI Taxonomy" id="1479485"/>
    <lineage>
        <taxon>Bacteria</taxon>
        <taxon>Bacillati</taxon>
        <taxon>Cyanobacteriota</taxon>
        <taxon>Cyanophyceae</taxon>
        <taxon>Nostocales</taxon>
        <taxon>Tolypothrichaceae</taxon>
        <taxon>Tolypothrix</taxon>
    </lineage>
</organism>
<evidence type="ECO:0000313" key="3">
    <source>
        <dbReference type="Proteomes" id="UP000029738"/>
    </source>
</evidence>
<sequence length="248" mass="29109">MVLIQNSCHECHNLIPFKIGQTAINNKLRWYISYSCPFCGSSMEFDGIGYSPEEIRQEILKDEGEWEIIIENFNQQKQNITKSLRKILELSALELHQKLKTLRENPSILYSGTQSEMEWLYTYLKSDGIESIVLQPKIAERMNSSTNKFDIWVEIDEYSTTEEQHFDDEFCNAIIQFLDGSRIGLNIWSEKYFYDRVKNLEWVEEQVAILPDLVVRDFNASSIRQAITNLVNKHNWLEGRGFPYQSDD</sequence>
<proteinExistence type="predicted"/>
<reference evidence="1" key="2">
    <citation type="submission" date="2019-11" db="EMBL/GenBank/DDBJ databases">
        <title>Improved Assembly of Tolypothrix boutellei genome.</title>
        <authorList>
            <person name="Sarangi A.N."/>
            <person name="Mukherjee M."/>
            <person name="Ghosh S."/>
            <person name="Singh D."/>
            <person name="Das A."/>
            <person name="Kant S."/>
            <person name="Prusty A."/>
            <person name="Tripathy S."/>
        </authorList>
    </citation>
    <scope>NUCLEOTIDE SEQUENCE</scope>
    <source>
        <strain evidence="1">VB521301</strain>
    </source>
</reference>
<dbReference type="EMBL" id="JHEG02000059">
    <property type="protein sequence ID" value="KIE06594.1"/>
    <property type="molecule type" value="Genomic_DNA"/>
</dbReference>
<accession>A0A0C1QM57</accession>
<dbReference type="Proteomes" id="UP000029738">
    <property type="component" value="Unassembled WGS sequence"/>
</dbReference>
<keyword evidence="3" id="KW-1185">Reference proteome</keyword>
<dbReference type="EMBL" id="JHEG04000001">
    <property type="protein sequence ID" value="KAF3890083.1"/>
    <property type="molecule type" value="Genomic_DNA"/>
</dbReference>
<dbReference type="STRING" id="1479485.DA73_0235170"/>
<protein>
    <recommendedName>
        <fullName evidence="4">CpXC domain-containing protein</fullName>
    </recommendedName>
</protein>
<gene>
    <name evidence="2" type="ORF">DA73_0235170</name>
    <name evidence="1" type="ORF">DA73_0400034975</name>
</gene>
<name>A0A0C1QM57_9CYAN</name>
<dbReference type="OrthoDB" id="517695at2"/>